<feature type="repeat" description="Pumilio" evidence="6">
    <location>
        <begin position="406"/>
        <end position="445"/>
    </location>
</feature>
<evidence type="ECO:0000313" key="9">
    <source>
        <dbReference type="Proteomes" id="UP001345219"/>
    </source>
</evidence>
<dbReference type="PANTHER" id="PTHR12537">
    <property type="entry name" value="RNA BINDING PROTEIN PUMILIO-RELATED"/>
    <property type="match status" value="1"/>
</dbReference>
<evidence type="ECO:0000256" key="4">
    <source>
        <dbReference type="ARBA" id="ARBA00022845"/>
    </source>
</evidence>
<dbReference type="AlphaFoldDB" id="A0AAN7PLV9"/>
<dbReference type="PANTHER" id="PTHR12537:SF63">
    <property type="entry name" value="PUMILIO HOMOLOG 15"/>
    <property type="match status" value="1"/>
</dbReference>
<protein>
    <recommendedName>
        <fullName evidence="7">PUM-HD domain-containing protein</fullName>
    </recommendedName>
</protein>
<reference evidence="8 9" key="1">
    <citation type="journal article" date="2023" name="Hortic Res">
        <title>Pangenome of water caltrop reveals structural variations and asymmetric subgenome divergence after allopolyploidization.</title>
        <authorList>
            <person name="Zhang X."/>
            <person name="Chen Y."/>
            <person name="Wang L."/>
            <person name="Yuan Y."/>
            <person name="Fang M."/>
            <person name="Shi L."/>
            <person name="Lu R."/>
            <person name="Comes H.P."/>
            <person name="Ma Y."/>
            <person name="Chen Y."/>
            <person name="Huang G."/>
            <person name="Zhou Y."/>
            <person name="Zheng Z."/>
            <person name="Qiu Y."/>
        </authorList>
    </citation>
    <scope>NUCLEOTIDE SEQUENCE [LARGE SCALE GENOMIC DNA]</scope>
    <source>
        <tissue evidence="8">Roots</tissue>
    </source>
</reference>
<feature type="repeat" description="Pumilio" evidence="6">
    <location>
        <begin position="369"/>
        <end position="405"/>
    </location>
</feature>
<dbReference type="InterPro" id="IPR011989">
    <property type="entry name" value="ARM-like"/>
</dbReference>
<dbReference type="PROSITE" id="PS50302">
    <property type="entry name" value="PUM"/>
    <property type="match status" value="4"/>
</dbReference>
<evidence type="ECO:0000256" key="1">
    <source>
        <dbReference type="ARBA" id="ARBA00004496"/>
    </source>
</evidence>
<organism evidence="8 9">
    <name type="scientific">Trapa incisa</name>
    <dbReference type="NCBI Taxonomy" id="236973"/>
    <lineage>
        <taxon>Eukaryota</taxon>
        <taxon>Viridiplantae</taxon>
        <taxon>Streptophyta</taxon>
        <taxon>Embryophyta</taxon>
        <taxon>Tracheophyta</taxon>
        <taxon>Spermatophyta</taxon>
        <taxon>Magnoliopsida</taxon>
        <taxon>eudicotyledons</taxon>
        <taxon>Gunneridae</taxon>
        <taxon>Pentapetalae</taxon>
        <taxon>rosids</taxon>
        <taxon>malvids</taxon>
        <taxon>Myrtales</taxon>
        <taxon>Lythraceae</taxon>
        <taxon>Trapa</taxon>
    </lineage>
</organism>
<keyword evidence="2" id="KW-0963">Cytoplasm</keyword>
<feature type="domain" description="PUM-HD" evidence="7">
    <location>
        <begin position="121"/>
        <end position="472"/>
    </location>
</feature>
<dbReference type="InterPro" id="IPR033133">
    <property type="entry name" value="PUM-HD"/>
</dbReference>
<keyword evidence="3" id="KW-0677">Repeat</keyword>
<sequence length="485" mass="54991">MDPREITSEDPLERDPHLEEIYSSLCLDVEPATTTQRPWAPPPQEYYLPRRQGIFSNMGIPDLPLFDQIQLYRNWDGIGFTEHPAAPCTVARSNVARDAAVAYASNGGITSNGLHQYPDVFCSGLAQPPPSSYGLSAPLCTFQQNARMQFGDLYLTATNATTSEVLCCRIRRMGRAQIGQLFLEFKENIEEMMNHPIASSVSAILIEVFSVSQIDQILRKLCSRGSTLCRLCLNHHGSKVVRKLMERVRETDQKTTLTRVLKTHLLQLVRNDEGRCVVNFCLTNFSDDENKFLLEEIGRKCHIIGKDKKGYELLTRIITSYQGRNNETYLLGEAVGHAMDLASDEYGNFVVQAMLNLENMDIKQGIFDRLVGHFNRLSRNKFGSHVTETCLRQAPRMGQLGRIVGELLHHEPFSSLFLDNYGNYVMQTALRVSMDSNSPTHQLLLVHLRENEAMLRCTSFGKQLLKWLRPLRIRIANGSSTSYFH</sequence>
<feature type="repeat" description="Pumilio" evidence="6">
    <location>
        <begin position="333"/>
        <end position="368"/>
    </location>
</feature>
<keyword evidence="5" id="KW-0694">RNA-binding</keyword>
<evidence type="ECO:0000256" key="5">
    <source>
        <dbReference type="ARBA" id="ARBA00022884"/>
    </source>
</evidence>
<dbReference type="InterPro" id="IPR001313">
    <property type="entry name" value="Pumilio_RNA-bd_rpt"/>
</dbReference>
<dbReference type="GO" id="GO:0006417">
    <property type="term" value="P:regulation of translation"/>
    <property type="evidence" value="ECO:0007669"/>
    <property type="project" value="UniProtKB-KW"/>
</dbReference>
<keyword evidence="9" id="KW-1185">Reference proteome</keyword>
<dbReference type="EMBL" id="JAXIOK010000017">
    <property type="protein sequence ID" value="KAK4751457.1"/>
    <property type="molecule type" value="Genomic_DNA"/>
</dbReference>
<evidence type="ECO:0000256" key="2">
    <source>
        <dbReference type="ARBA" id="ARBA00022490"/>
    </source>
</evidence>
<dbReference type="PROSITE" id="PS50303">
    <property type="entry name" value="PUM_HD"/>
    <property type="match status" value="1"/>
</dbReference>
<dbReference type="InterPro" id="IPR016024">
    <property type="entry name" value="ARM-type_fold"/>
</dbReference>
<dbReference type="Proteomes" id="UP001345219">
    <property type="component" value="Chromosome 4"/>
</dbReference>
<evidence type="ECO:0000256" key="6">
    <source>
        <dbReference type="PROSITE-ProRule" id="PRU00317"/>
    </source>
</evidence>
<name>A0AAN7PLV9_9MYRT</name>
<dbReference type="SMART" id="SM00025">
    <property type="entry name" value="Pumilio"/>
    <property type="match status" value="6"/>
</dbReference>
<dbReference type="Gene3D" id="1.25.10.10">
    <property type="entry name" value="Leucine-rich Repeat Variant"/>
    <property type="match status" value="1"/>
</dbReference>
<accession>A0AAN7PLV9</accession>
<dbReference type="GO" id="GO:0005737">
    <property type="term" value="C:cytoplasm"/>
    <property type="evidence" value="ECO:0007669"/>
    <property type="project" value="UniProtKB-SubCell"/>
</dbReference>
<dbReference type="GO" id="GO:0003729">
    <property type="term" value="F:mRNA binding"/>
    <property type="evidence" value="ECO:0007669"/>
    <property type="project" value="TreeGrafter"/>
</dbReference>
<dbReference type="SUPFAM" id="SSF48371">
    <property type="entry name" value="ARM repeat"/>
    <property type="match status" value="1"/>
</dbReference>
<comment type="subcellular location">
    <subcellularLocation>
        <location evidence="1">Cytoplasm</location>
    </subcellularLocation>
</comment>
<feature type="repeat" description="Pumilio" evidence="6">
    <location>
        <begin position="220"/>
        <end position="258"/>
    </location>
</feature>
<dbReference type="Pfam" id="PF22493">
    <property type="entry name" value="PUF_NOP9"/>
    <property type="match status" value="1"/>
</dbReference>
<keyword evidence="4" id="KW-0810">Translation regulation</keyword>
<gene>
    <name evidence="8" type="ORF">SAY87_004939</name>
</gene>
<dbReference type="Pfam" id="PF00806">
    <property type="entry name" value="PUF"/>
    <property type="match status" value="3"/>
</dbReference>
<proteinExistence type="predicted"/>
<evidence type="ECO:0000256" key="3">
    <source>
        <dbReference type="ARBA" id="ARBA00022737"/>
    </source>
</evidence>
<comment type="caution">
    <text evidence="8">The sequence shown here is derived from an EMBL/GenBank/DDBJ whole genome shotgun (WGS) entry which is preliminary data.</text>
</comment>
<evidence type="ECO:0000313" key="8">
    <source>
        <dbReference type="EMBL" id="KAK4751457.1"/>
    </source>
</evidence>
<evidence type="ECO:0000259" key="7">
    <source>
        <dbReference type="PROSITE" id="PS50303"/>
    </source>
</evidence>